<dbReference type="InterPro" id="IPR002659">
    <property type="entry name" value="Glyco_trans_31"/>
</dbReference>
<accession>A0A2C9KV04</accession>
<dbReference type="STRING" id="6526.A0A2C9KV04"/>
<keyword evidence="5 11" id="KW-0812">Transmembrane</keyword>
<dbReference type="GO" id="GO:0006493">
    <property type="term" value="P:protein O-linked glycosylation"/>
    <property type="evidence" value="ECO:0007669"/>
    <property type="project" value="TreeGrafter"/>
</dbReference>
<dbReference type="GO" id="GO:0016758">
    <property type="term" value="F:hexosyltransferase activity"/>
    <property type="evidence" value="ECO:0007669"/>
    <property type="project" value="InterPro"/>
</dbReference>
<keyword evidence="9 11" id="KW-0472">Membrane</keyword>
<dbReference type="EnsemblMetazoa" id="BGLB023796-RA">
    <property type="protein sequence ID" value="BGLB023796-PA"/>
    <property type="gene ID" value="BGLB023796"/>
</dbReference>
<evidence type="ECO:0000256" key="2">
    <source>
        <dbReference type="ARBA" id="ARBA00008661"/>
    </source>
</evidence>
<evidence type="ECO:0000256" key="10">
    <source>
        <dbReference type="ARBA" id="ARBA00023180"/>
    </source>
</evidence>
<dbReference type="PANTHER" id="PTHR11214">
    <property type="entry name" value="BETA-1,3-N-ACETYLGLUCOSAMINYLTRANSFERASE"/>
    <property type="match status" value="1"/>
</dbReference>
<evidence type="ECO:0000256" key="9">
    <source>
        <dbReference type="ARBA" id="ARBA00023136"/>
    </source>
</evidence>
<evidence type="ECO:0000256" key="3">
    <source>
        <dbReference type="ARBA" id="ARBA00022676"/>
    </source>
</evidence>
<dbReference type="VEuPathDB" id="VectorBase:BGLAX_045072"/>
<evidence type="ECO:0000313" key="12">
    <source>
        <dbReference type="EnsemblMetazoa" id="BGLB023796-PA"/>
    </source>
</evidence>
<dbReference type="RefSeq" id="XP_013068524.2">
    <property type="nucleotide sequence ID" value="XM_013213070.2"/>
</dbReference>
<feature type="transmembrane region" description="Helical" evidence="11">
    <location>
        <begin position="12"/>
        <end position="31"/>
    </location>
</feature>
<dbReference type="AlphaFoldDB" id="A0A2C9KV04"/>
<dbReference type="OrthoDB" id="2139606at2759"/>
<dbReference type="EC" id="2.4.1.-" evidence="11"/>
<keyword evidence="6 11" id="KW-0735">Signal-anchor</keyword>
<evidence type="ECO:0000256" key="7">
    <source>
        <dbReference type="ARBA" id="ARBA00022989"/>
    </source>
</evidence>
<evidence type="ECO:0000256" key="8">
    <source>
        <dbReference type="ARBA" id="ARBA00023034"/>
    </source>
</evidence>
<comment type="similarity">
    <text evidence="2 11">Belongs to the glycosyltransferase 31 family.</text>
</comment>
<gene>
    <name evidence="12" type="primary">106056364</name>
</gene>
<dbReference type="Pfam" id="PF01762">
    <property type="entry name" value="Galactosyl_T"/>
    <property type="match status" value="1"/>
</dbReference>
<organism evidence="12 13">
    <name type="scientific">Biomphalaria glabrata</name>
    <name type="common">Bloodfluke planorb</name>
    <name type="synonym">Freshwater snail</name>
    <dbReference type="NCBI Taxonomy" id="6526"/>
    <lineage>
        <taxon>Eukaryota</taxon>
        <taxon>Metazoa</taxon>
        <taxon>Spiralia</taxon>
        <taxon>Lophotrochozoa</taxon>
        <taxon>Mollusca</taxon>
        <taxon>Gastropoda</taxon>
        <taxon>Heterobranchia</taxon>
        <taxon>Euthyneura</taxon>
        <taxon>Panpulmonata</taxon>
        <taxon>Hygrophila</taxon>
        <taxon>Lymnaeoidea</taxon>
        <taxon>Planorbidae</taxon>
        <taxon>Biomphalaria</taxon>
    </lineage>
</organism>
<reference evidence="12" key="1">
    <citation type="submission" date="2020-05" db="UniProtKB">
        <authorList>
            <consortium name="EnsemblMetazoa"/>
        </authorList>
    </citation>
    <scope>IDENTIFICATION</scope>
    <source>
        <strain evidence="12">BB02</strain>
    </source>
</reference>
<name>A0A2C9KV04_BIOGL</name>
<evidence type="ECO:0000256" key="1">
    <source>
        <dbReference type="ARBA" id="ARBA00004323"/>
    </source>
</evidence>
<dbReference type="FunFam" id="3.90.550.50:FF:000001">
    <property type="entry name" value="Hexosyltransferase"/>
    <property type="match status" value="1"/>
</dbReference>
<dbReference type="Gene3D" id="3.90.550.50">
    <property type="match status" value="1"/>
</dbReference>
<evidence type="ECO:0000313" key="13">
    <source>
        <dbReference type="Proteomes" id="UP000076420"/>
    </source>
</evidence>
<dbReference type="GO" id="GO:0000139">
    <property type="term" value="C:Golgi membrane"/>
    <property type="evidence" value="ECO:0007669"/>
    <property type="project" value="UniProtKB-SubCell"/>
</dbReference>
<keyword evidence="10" id="KW-0325">Glycoprotein</keyword>
<proteinExistence type="inferred from homology"/>
<dbReference type="KEGG" id="bgt:106056364"/>
<keyword evidence="7 11" id="KW-1133">Transmembrane helix</keyword>
<evidence type="ECO:0000256" key="6">
    <source>
        <dbReference type="ARBA" id="ARBA00022968"/>
    </source>
</evidence>
<evidence type="ECO:0000256" key="4">
    <source>
        <dbReference type="ARBA" id="ARBA00022679"/>
    </source>
</evidence>
<evidence type="ECO:0000256" key="5">
    <source>
        <dbReference type="ARBA" id="ARBA00022692"/>
    </source>
</evidence>
<dbReference type="Proteomes" id="UP000076420">
    <property type="component" value="Unassembled WGS sequence"/>
</dbReference>
<dbReference type="VEuPathDB" id="VectorBase:BGLB023796"/>
<dbReference type="PANTHER" id="PTHR11214:SF314">
    <property type="entry name" value="HEXOSYLTRANSFERASE"/>
    <property type="match status" value="1"/>
</dbReference>
<sequence>MLQPIKLNIKSLSAMAGGIVLVGLVVVYALHGNALGRPEHIKPPSTLALKTKQCPRCFVVDHEVILDIPDLCVDRGVTLVIVIHVSADRFVSRETVRNTWLSEVRNKEKFQNVRYFFLLGNTDSESVRQDIQDESRLYKDIVQYNFDDTYRNLTIKTVLAMQWLHSRCPYSKFFFKTDDDVRVNVTNLLAVLQIHGDKLERALGGVCRSVTVVRKTSSKWHATFEEFPKDVYDPYCSGTGYVGGIAVAKGVVNVYTQVPYFYLEDVFMGMCLKLIGYGTMYLQHFDNTRGPEIDECDAKLGGYVTIHKITSQRMIDIYRRIC</sequence>
<comment type="subcellular location">
    <subcellularLocation>
        <location evidence="1 11">Golgi apparatus membrane</location>
        <topology evidence="1 11">Single-pass type II membrane protein</topology>
    </subcellularLocation>
</comment>
<evidence type="ECO:0000256" key="11">
    <source>
        <dbReference type="RuleBase" id="RU363063"/>
    </source>
</evidence>
<keyword evidence="3 11" id="KW-0328">Glycosyltransferase</keyword>
<keyword evidence="8 11" id="KW-0333">Golgi apparatus</keyword>
<keyword evidence="4" id="KW-0808">Transferase</keyword>
<protein>
    <recommendedName>
        <fullName evidence="11">Hexosyltransferase</fullName>
        <ecNumber evidence="11">2.4.1.-</ecNumber>
    </recommendedName>
</protein>